<evidence type="ECO:0000256" key="3">
    <source>
        <dbReference type="ARBA" id="ARBA00023239"/>
    </source>
</evidence>
<dbReference type="EC" id="4.2.2.n1" evidence="2"/>
<sequence length="362" mass="39167">MVGALRAFRRSAEHALNVRPYRQAAAAPPSAAFKPAFQAAMALDPEAVPADSARRFFETYFTPLRILPDEGEPGRVTAFYEPIVDARRRPDATWRYPFLRRPAGLEAVRPGHPSADLPPDFPEDFAYALRTPSGLTTCPDRQAIDRGAFAGQDLEIAYAASKADVFFAQIQGAARLRLENGEITRITYAAKSGHPFTAIGRLLAERGAIPAAKVSMQSIHSWLTAHPDEADALMWENRSYIFFKEIELADDGLGPVAAAKVQLEPGRSLAIDRVLHSFGTPFFVTAPALRDFDCERSFARLMIAQDTGSAIVGPARGDLFTGSGDRAAELAGAVNAVADFIVLLPRGAASPAPAGQEPDHER</sequence>
<accession>A0ABS6WT42</accession>
<dbReference type="PANTHER" id="PTHR30124:SF0">
    <property type="entry name" value="MEMBRANE-BOUND LYTIC MUREIN TRANSGLYCOSYLASE A"/>
    <property type="match status" value="1"/>
</dbReference>
<dbReference type="InterPro" id="IPR010611">
    <property type="entry name" value="3D_dom"/>
</dbReference>
<keyword evidence="3" id="KW-0456">Lyase</keyword>
<dbReference type="InterPro" id="IPR026044">
    <property type="entry name" value="MltA"/>
</dbReference>
<evidence type="ECO:0000313" key="8">
    <source>
        <dbReference type="Proteomes" id="UP001430804"/>
    </source>
</evidence>
<dbReference type="CDD" id="cd14668">
    <property type="entry name" value="mlta_B"/>
    <property type="match status" value="1"/>
</dbReference>
<reference evidence="7" key="1">
    <citation type="submission" date="2021-07" db="EMBL/GenBank/DDBJ databases">
        <title>Pseudohoeflea marina sp. nov. a polyhydroxyalcanoate-producing bacterium.</title>
        <authorList>
            <person name="Zheng W."/>
            <person name="Yu S."/>
            <person name="Huang Y."/>
        </authorList>
    </citation>
    <scope>NUCLEOTIDE SEQUENCE</scope>
    <source>
        <strain evidence="7">DP4N28-3</strain>
    </source>
</reference>
<comment type="catalytic activity">
    <reaction evidence="1">
        <text>Exolytic cleavage of the (1-&gt;4)-beta-glycosidic linkage between N-acetylmuramic acid (MurNAc) and N-acetylglucosamine (GlcNAc) residues in peptidoglycan, from either the reducing or the non-reducing ends of the peptidoglycan chains, with concomitant formation of a 1,6-anhydrobond in the MurNAc residue.</text>
        <dbReference type="EC" id="4.2.2.n1"/>
    </reaction>
</comment>
<organism evidence="7 8">
    <name type="scientific">Pseudohoeflea coraliihabitans</name>
    <dbReference type="NCBI Taxonomy" id="2860393"/>
    <lineage>
        <taxon>Bacteria</taxon>
        <taxon>Pseudomonadati</taxon>
        <taxon>Pseudomonadota</taxon>
        <taxon>Alphaproteobacteria</taxon>
        <taxon>Hyphomicrobiales</taxon>
        <taxon>Rhizobiaceae</taxon>
        <taxon>Pseudohoeflea</taxon>
    </lineage>
</organism>
<comment type="caution">
    <text evidence="7">The sequence shown here is derived from an EMBL/GenBank/DDBJ whole genome shotgun (WGS) entry which is preliminary data.</text>
</comment>
<dbReference type="PANTHER" id="PTHR30124">
    <property type="entry name" value="MEMBRANE-BOUND LYTIC MUREIN TRANSGLYCOSYLASE A"/>
    <property type="match status" value="1"/>
</dbReference>
<feature type="domain" description="Lytic transglycosylase MltA" evidence="6">
    <location>
        <begin position="83"/>
        <end position="244"/>
    </location>
</feature>
<dbReference type="Proteomes" id="UP001430804">
    <property type="component" value="Unassembled WGS sequence"/>
</dbReference>
<evidence type="ECO:0000256" key="2">
    <source>
        <dbReference type="ARBA" id="ARBA00012587"/>
    </source>
</evidence>
<protein>
    <recommendedName>
        <fullName evidence="2">peptidoglycan lytic exotransglycosylase</fullName>
        <ecNumber evidence="2">4.2.2.n1</ecNumber>
    </recommendedName>
    <alternativeName>
        <fullName evidence="5">Murein hydrolase A</fullName>
    </alternativeName>
</protein>
<evidence type="ECO:0000256" key="5">
    <source>
        <dbReference type="ARBA" id="ARBA00030918"/>
    </source>
</evidence>
<gene>
    <name evidence="7" type="ORF">KY465_17755</name>
</gene>
<evidence type="ECO:0000256" key="4">
    <source>
        <dbReference type="ARBA" id="ARBA00023316"/>
    </source>
</evidence>
<dbReference type="InterPro" id="IPR005300">
    <property type="entry name" value="MltA_B"/>
</dbReference>
<proteinExistence type="predicted"/>
<dbReference type="SMART" id="SM00925">
    <property type="entry name" value="MltA"/>
    <property type="match status" value="1"/>
</dbReference>
<evidence type="ECO:0000259" key="6">
    <source>
        <dbReference type="SMART" id="SM00925"/>
    </source>
</evidence>
<dbReference type="RefSeq" id="WP_219203516.1">
    <property type="nucleotide sequence ID" value="NZ_JAHWQX010000005.1"/>
</dbReference>
<dbReference type="CDD" id="cd14485">
    <property type="entry name" value="mltA_like_LT_A"/>
    <property type="match status" value="1"/>
</dbReference>
<dbReference type="Pfam" id="PF06725">
    <property type="entry name" value="3D"/>
    <property type="match status" value="1"/>
</dbReference>
<dbReference type="Pfam" id="PF03562">
    <property type="entry name" value="MltA"/>
    <property type="match status" value="1"/>
</dbReference>
<name>A0ABS6WT42_9HYPH</name>
<dbReference type="EMBL" id="JAHWQX010000005">
    <property type="protein sequence ID" value="MBW3099129.1"/>
    <property type="molecule type" value="Genomic_DNA"/>
</dbReference>
<dbReference type="PIRSF" id="PIRSF019422">
    <property type="entry name" value="MltA"/>
    <property type="match status" value="1"/>
</dbReference>
<keyword evidence="8" id="KW-1185">Reference proteome</keyword>
<evidence type="ECO:0000256" key="1">
    <source>
        <dbReference type="ARBA" id="ARBA00001420"/>
    </source>
</evidence>
<keyword evidence="4" id="KW-0961">Cell wall biogenesis/degradation</keyword>
<evidence type="ECO:0000313" key="7">
    <source>
        <dbReference type="EMBL" id="MBW3099129.1"/>
    </source>
</evidence>